<accession>A0A5B0PVR3</accession>
<name>A0A5B0PVR3_PUCGR</name>
<dbReference type="Proteomes" id="UP000325313">
    <property type="component" value="Unassembled WGS sequence"/>
</dbReference>
<gene>
    <name evidence="1" type="ORF">PGT21_002937</name>
    <name evidence="2" type="ORF">PGTUg99_016413</name>
</gene>
<organism evidence="2 4">
    <name type="scientific">Puccinia graminis f. sp. tritici</name>
    <dbReference type="NCBI Taxonomy" id="56615"/>
    <lineage>
        <taxon>Eukaryota</taxon>
        <taxon>Fungi</taxon>
        <taxon>Dikarya</taxon>
        <taxon>Basidiomycota</taxon>
        <taxon>Pucciniomycotina</taxon>
        <taxon>Pucciniomycetes</taxon>
        <taxon>Pucciniales</taxon>
        <taxon>Pucciniaceae</taxon>
        <taxon>Puccinia</taxon>
    </lineage>
</organism>
<dbReference type="AlphaFoldDB" id="A0A5B0PVR3"/>
<proteinExistence type="predicted"/>
<evidence type="ECO:0000313" key="1">
    <source>
        <dbReference type="EMBL" id="KAA1092442.1"/>
    </source>
</evidence>
<dbReference type="EMBL" id="VSWC01000080">
    <property type="protein sequence ID" value="KAA1092442.1"/>
    <property type="molecule type" value="Genomic_DNA"/>
</dbReference>
<protein>
    <submittedName>
        <fullName evidence="2">Uncharacterized protein</fullName>
    </submittedName>
</protein>
<reference evidence="3 4" key="1">
    <citation type="submission" date="2019-05" db="EMBL/GenBank/DDBJ databases">
        <title>Emergence of the Ug99 lineage of the wheat stem rust pathogen through somatic hybridization.</title>
        <authorList>
            <person name="Li F."/>
            <person name="Upadhyaya N.M."/>
            <person name="Sperschneider J."/>
            <person name="Matny O."/>
            <person name="Nguyen-Phuc H."/>
            <person name="Mago R."/>
            <person name="Raley C."/>
            <person name="Miller M.E."/>
            <person name="Silverstein K.A.T."/>
            <person name="Henningsen E."/>
            <person name="Hirsch C.D."/>
            <person name="Visser B."/>
            <person name="Pretorius Z.A."/>
            <person name="Steffenson B.J."/>
            <person name="Schwessinger B."/>
            <person name="Dodds P.N."/>
            <person name="Figueroa M."/>
        </authorList>
    </citation>
    <scope>NUCLEOTIDE SEQUENCE [LARGE SCALE GENOMIC DNA]</scope>
    <source>
        <strain evidence="1">21-0</strain>
        <strain evidence="2 4">Ug99</strain>
    </source>
</reference>
<dbReference type="EMBL" id="VDEP01000312">
    <property type="protein sequence ID" value="KAA1105136.1"/>
    <property type="molecule type" value="Genomic_DNA"/>
</dbReference>
<dbReference type="Proteomes" id="UP000324748">
    <property type="component" value="Unassembled WGS sequence"/>
</dbReference>
<sequence>MAWHFFTNFTKINRIRPNHRPQFPYPNAFDTTFASIPSARHHQLALFQLFHLILSLRLERMAGCQQ</sequence>
<comment type="caution">
    <text evidence="2">The sequence shown here is derived from an EMBL/GenBank/DDBJ whole genome shotgun (WGS) entry which is preliminary data.</text>
</comment>
<evidence type="ECO:0000313" key="2">
    <source>
        <dbReference type="EMBL" id="KAA1105136.1"/>
    </source>
</evidence>
<keyword evidence="3" id="KW-1185">Reference proteome</keyword>
<evidence type="ECO:0000313" key="4">
    <source>
        <dbReference type="Proteomes" id="UP000325313"/>
    </source>
</evidence>
<evidence type="ECO:0000313" key="3">
    <source>
        <dbReference type="Proteomes" id="UP000324748"/>
    </source>
</evidence>